<keyword evidence="2 5" id="KW-0396">Initiation factor</keyword>
<protein>
    <recommendedName>
        <fullName evidence="4">Eukaryotic translation initiation factor 4C</fullName>
    </recommendedName>
</protein>
<dbReference type="Gramene" id="OMO64370">
    <property type="protein sequence ID" value="OMO64370"/>
    <property type="gene ID" value="CCACVL1_21823"/>
</dbReference>
<proteinExistence type="inferred from homology"/>
<dbReference type="InterPro" id="IPR001253">
    <property type="entry name" value="TIF_eIF-1A"/>
</dbReference>
<dbReference type="CDD" id="cd05793">
    <property type="entry name" value="S1_IF1A"/>
    <property type="match status" value="1"/>
</dbReference>
<evidence type="ECO:0000256" key="5">
    <source>
        <dbReference type="PROSITE-ProRule" id="PRU00181"/>
    </source>
</evidence>
<dbReference type="EMBL" id="AWWV01012814">
    <property type="protein sequence ID" value="OMO64370.1"/>
    <property type="molecule type" value="Genomic_DNA"/>
</dbReference>
<dbReference type="PANTHER" id="PTHR21668">
    <property type="entry name" value="EIF-1A"/>
    <property type="match status" value="1"/>
</dbReference>
<dbReference type="AlphaFoldDB" id="A0A1R3H298"/>
<dbReference type="HAMAP" id="MF_00216">
    <property type="entry name" value="aIF_1A"/>
    <property type="match status" value="1"/>
</dbReference>
<evidence type="ECO:0000313" key="7">
    <source>
        <dbReference type="EMBL" id="OMO64370.1"/>
    </source>
</evidence>
<comment type="similarity">
    <text evidence="1">Belongs to the eIF-1A family.</text>
</comment>
<dbReference type="GO" id="GO:0003743">
    <property type="term" value="F:translation initiation factor activity"/>
    <property type="evidence" value="ECO:0007669"/>
    <property type="project" value="UniProtKB-UniRule"/>
</dbReference>
<dbReference type="GO" id="GO:0003723">
    <property type="term" value="F:RNA binding"/>
    <property type="evidence" value="ECO:0007669"/>
    <property type="project" value="InterPro"/>
</dbReference>
<sequence length="144" mass="16988">MGNKDKNKLQQKRIVTLRSQITLNENTARQNRRELEFKRDEEEYAIVVRMLGNGRCEAMCMDGKKRLCHIRGNIRKRFWISVNDVVLIALREYQDYKAGIIWKFYPGEVKDLIRYGEIPDSINKEQDGDHGFNFGNSIVFEDDD</sequence>
<evidence type="ECO:0000256" key="1">
    <source>
        <dbReference type="ARBA" id="ARBA00007392"/>
    </source>
</evidence>
<keyword evidence="3 5" id="KW-0648">Protein biosynthesis</keyword>
<dbReference type="InterPro" id="IPR018104">
    <property type="entry name" value="TIF_eIF-1A_CS"/>
</dbReference>
<reference evidence="7 8" key="1">
    <citation type="submission" date="2013-09" db="EMBL/GenBank/DDBJ databases">
        <title>Corchorus capsularis genome sequencing.</title>
        <authorList>
            <person name="Alam M."/>
            <person name="Haque M.S."/>
            <person name="Islam M.S."/>
            <person name="Emdad E.M."/>
            <person name="Islam M.M."/>
            <person name="Ahmed B."/>
            <person name="Halim A."/>
            <person name="Hossen Q.M.M."/>
            <person name="Hossain M.Z."/>
            <person name="Ahmed R."/>
            <person name="Khan M.M."/>
            <person name="Islam R."/>
            <person name="Rashid M.M."/>
            <person name="Khan S.A."/>
            <person name="Rahman M.S."/>
            <person name="Alam M."/>
        </authorList>
    </citation>
    <scope>NUCLEOTIDE SEQUENCE [LARGE SCALE GENOMIC DNA]</scope>
    <source>
        <strain evidence="8">cv. CVL-1</strain>
        <tissue evidence="7">Whole seedling</tissue>
    </source>
</reference>
<comment type="caution">
    <text evidence="7">The sequence shown here is derived from an EMBL/GenBank/DDBJ whole genome shotgun (WGS) entry which is preliminary data.</text>
</comment>
<dbReference type="SUPFAM" id="SSF50249">
    <property type="entry name" value="Nucleic acid-binding proteins"/>
    <property type="match status" value="1"/>
</dbReference>
<dbReference type="Proteomes" id="UP000188268">
    <property type="component" value="Unassembled WGS sequence"/>
</dbReference>
<dbReference type="PROSITE" id="PS50832">
    <property type="entry name" value="S1_IF1_TYPE"/>
    <property type="match status" value="1"/>
</dbReference>
<organism evidence="7 8">
    <name type="scientific">Corchorus capsularis</name>
    <name type="common">Jute</name>
    <dbReference type="NCBI Taxonomy" id="210143"/>
    <lineage>
        <taxon>Eukaryota</taxon>
        <taxon>Viridiplantae</taxon>
        <taxon>Streptophyta</taxon>
        <taxon>Embryophyta</taxon>
        <taxon>Tracheophyta</taxon>
        <taxon>Spermatophyta</taxon>
        <taxon>Magnoliopsida</taxon>
        <taxon>eudicotyledons</taxon>
        <taxon>Gunneridae</taxon>
        <taxon>Pentapetalae</taxon>
        <taxon>rosids</taxon>
        <taxon>malvids</taxon>
        <taxon>Malvales</taxon>
        <taxon>Malvaceae</taxon>
        <taxon>Grewioideae</taxon>
        <taxon>Apeibeae</taxon>
        <taxon>Corchorus</taxon>
    </lineage>
</organism>
<accession>A0A1R3H298</accession>
<keyword evidence="8" id="KW-1185">Reference proteome</keyword>
<dbReference type="SMART" id="SM00652">
    <property type="entry name" value="eIF1a"/>
    <property type="match status" value="1"/>
</dbReference>
<dbReference type="Gene3D" id="2.40.50.140">
    <property type="entry name" value="Nucleic acid-binding proteins"/>
    <property type="match status" value="1"/>
</dbReference>
<evidence type="ECO:0000256" key="4">
    <source>
        <dbReference type="ARBA" id="ARBA00032507"/>
    </source>
</evidence>
<evidence type="ECO:0000256" key="3">
    <source>
        <dbReference type="ARBA" id="ARBA00022917"/>
    </source>
</evidence>
<dbReference type="InterPro" id="IPR006196">
    <property type="entry name" value="RNA-binding_domain_S1_IF1"/>
</dbReference>
<feature type="domain" description="S1-like" evidence="6">
    <location>
        <begin position="31"/>
        <end position="105"/>
    </location>
</feature>
<dbReference type="STRING" id="210143.A0A1R3H298"/>
<dbReference type="PROSITE" id="PS01262">
    <property type="entry name" value="IF1A"/>
    <property type="match status" value="1"/>
</dbReference>
<dbReference type="OrthoDB" id="274995at2759"/>
<evidence type="ECO:0000313" key="8">
    <source>
        <dbReference type="Proteomes" id="UP000188268"/>
    </source>
</evidence>
<gene>
    <name evidence="7" type="ORF">CCACVL1_21823</name>
</gene>
<name>A0A1R3H298_COCAP</name>
<evidence type="ECO:0000256" key="2">
    <source>
        <dbReference type="ARBA" id="ARBA00022540"/>
    </source>
</evidence>
<dbReference type="Pfam" id="PF01176">
    <property type="entry name" value="eIF-1a"/>
    <property type="match status" value="1"/>
</dbReference>
<dbReference type="InterPro" id="IPR012340">
    <property type="entry name" value="NA-bd_OB-fold"/>
</dbReference>
<evidence type="ECO:0000259" key="6">
    <source>
        <dbReference type="PROSITE" id="PS50832"/>
    </source>
</evidence>